<dbReference type="Pfam" id="PF13577">
    <property type="entry name" value="SnoaL_4"/>
    <property type="match status" value="1"/>
</dbReference>
<proteinExistence type="predicted"/>
<organism evidence="2">
    <name type="scientific">marine metagenome</name>
    <dbReference type="NCBI Taxonomy" id="408172"/>
    <lineage>
        <taxon>unclassified sequences</taxon>
        <taxon>metagenomes</taxon>
        <taxon>ecological metagenomes</taxon>
    </lineage>
</organism>
<gene>
    <name evidence="2" type="ORF">METZ01_LOCUS18550</name>
</gene>
<feature type="domain" description="SnoaL-like" evidence="1">
    <location>
        <begin position="9"/>
        <end position="133"/>
    </location>
</feature>
<protein>
    <recommendedName>
        <fullName evidence="1">SnoaL-like domain-containing protein</fullName>
    </recommendedName>
</protein>
<dbReference type="CDD" id="cd00531">
    <property type="entry name" value="NTF2_like"/>
    <property type="match status" value="1"/>
</dbReference>
<accession>A0A381PFA4</accession>
<evidence type="ECO:0000313" key="2">
    <source>
        <dbReference type="EMBL" id="SUZ65696.1"/>
    </source>
</evidence>
<dbReference type="EMBL" id="UINC01000966">
    <property type="protein sequence ID" value="SUZ65696.1"/>
    <property type="molecule type" value="Genomic_DNA"/>
</dbReference>
<dbReference type="InterPro" id="IPR032710">
    <property type="entry name" value="NTF2-like_dom_sf"/>
</dbReference>
<dbReference type="Gene3D" id="3.10.450.50">
    <property type="match status" value="1"/>
</dbReference>
<dbReference type="AlphaFoldDB" id="A0A381PFA4"/>
<evidence type="ECO:0000259" key="1">
    <source>
        <dbReference type="Pfam" id="PF13577"/>
    </source>
</evidence>
<name>A0A381PFA4_9ZZZZ</name>
<dbReference type="InterPro" id="IPR037401">
    <property type="entry name" value="SnoaL-like"/>
</dbReference>
<dbReference type="SUPFAM" id="SSF54427">
    <property type="entry name" value="NTF2-like"/>
    <property type="match status" value="1"/>
</dbReference>
<sequence>MDVSQRLERMESTEQIRNLKALYCDLCDDGYDADKLCDLFTENGVWDGGRLGRFEGRERMHRFFTNMPNVMSVAIHHVTNSAIELSDDGQSAEARWYLIQMATQKIENRAVWLAGRYVDQLVLQEGVWKFRHVALNARFYSPYDQGWAETPFLEA</sequence>
<reference evidence="2" key="1">
    <citation type="submission" date="2018-05" db="EMBL/GenBank/DDBJ databases">
        <authorList>
            <person name="Lanie J.A."/>
            <person name="Ng W.-L."/>
            <person name="Kazmierczak K.M."/>
            <person name="Andrzejewski T.M."/>
            <person name="Davidsen T.M."/>
            <person name="Wayne K.J."/>
            <person name="Tettelin H."/>
            <person name="Glass J.I."/>
            <person name="Rusch D."/>
            <person name="Podicherti R."/>
            <person name="Tsui H.-C.T."/>
            <person name="Winkler M.E."/>
        </authorList>
    </citation>
    <scope>NUCLEOTIDE SEQUENCE</scope>
</reference>